<proteinExistence type="predicted"/>
<evidence type="ECO:0000313" key="2">
    <source>
        <dbReference type="Proteomes" id="UP000184188"/>
    </source>
</evidence>
<evidence type="ECO:0000313" key="1">
    <source>
        <dbReference type="EMBL" id="OJJ48483.1"/>
    </source>
</evidence>
<dbReference type="EMBL" id="KV878339">
    <property type="protein sequence ID" value="OJJ48483.1"/>
    <property type="molecule type" value="Genomic_DNA"/>
</dbReference>
<keyword evidence="2" id="KW-1185">Reference proteome</keyword>
<accession>A0A1L9SMZ5</accession>
<reference evidence="2" key="1">
    <citation type="journal article" date="2017" name="Genome Biol.">
        <title>Comparative genomics reveals high biological diversity and specific adaptations in the industrially and medically important fungal genus Aspergillus.</title>
        <authorList>
            <person name="de Vries R.P."/>
            <person name="Riley R."/>
            <person name="Wiebenga A."/>
            <person name="Aguilar-Osorio G."/>
            <person name="Amillis S."/>
            <person name="Uchima C.A."/>
            <person name="Anderluh G."/>
            <person name="Asadollahi M."/>
            <person name="Askin M."/>
            <person name="Barry K."/>
            <person name="Battaglia E."/>
            <person name="Bayram O."/>
            <person name="Benocci T."/>
            <person name="Braus-Stromeyer S.A."/>
            <person name="Caldana C."/>
            <person name="Canovas D."/>
            <person name="Cerqueira G.C."/>
            <person name="Chen F."/>
            <person name="Chen W."/>
            <person name="Choi C."/>
            <person name="Clum A."/>
            <person name="Dos Santos R.A."/>
            <person name="Damasio A.R."/>
            <person name="Diallinas G."/>
            <person name="Emri T."/>
            <person name="Fekete E."/>
            <person name="Flipphi M."/>
            <person name="Freyberg S."/>
            <person name="Gallo A."/>
            <person name="Gournas C."/>
            <person name="Habgood R."/>
            <person name="Hainaut M."/>
            <person name="Harispe M.L."/>
            <person name="Henrissat B."/>
            <person name="Hilden K.S."/>
            <person name="Hope R."/>
            <person name="Hossain A."/>
            <person name="Karabika E."/>
            <person name="Karaffa L."/>
            <person name="Karanyi Z."/>
            <person name="Krasevec N."/>
            <person name="Kuo A."/>
            <person name="Kusch H."/>
            <person name="LaButti K."/>
            <person name="Lagendijk E.L."/>
            <person name="Lapidus A."/>
            <person name="Levasseur A."/>
            <person name="Lindquist E."/>
            <person name="Lipzen A."/>
            <person name="Logrieco A.F."/>
            <person name="MacCabe A."/>
            <person name="Maekelae M.R."/>
            <person name="Malavazi I."/>
            <person name="Melin P."/>
            <person name="Meyer V."/>
            <person name="Mielnichuk N."/>
            <person name="Miskei M."/>
            <person name="Molnar A.P."/>
            <person name="Mule G."/>
            <person name="Ngan C.Y."/>
            <person name="Orejas M."/>
            <person name="Orosz E."/>
            <person name="Ouedraogo J.P."/>
            <person name="Overkamp K.M."/>
            <person name="Park H.-S."/>
            <person name="Perrone G."/>
            <person name="Piumi F."/>
            <person name="Punt P.J."/>
            <person name="Ram A.F."/>
            <person name="Ramon A."/>
            <person name="Rauscher S."/>
            <person name="Record E."/>
            <person name="Riano-Pachon D.M."/>
            <person name="Robert V."/>
            <person name="Roehrig J."/>
            <person name="Ruller R."/>
            <person name="Salamov A."/>
            <person name="Salih N.S."/>
            <person name="Samson R.A."/>
            <person name="Sandor E."/>
            <person name="Sanguinetti M."/>
            <person name="Schuetze T."/>
            <person name="Sepcic K."/>
            <person name="Shelest E."/>
            <person name="Sherlock G."/>
            <person name="Sophianopoulou V."/>
            <person name="Squina F.M."/>
            <person name="Sun H."/>
            <person name="Susca A."/>
            <person name="Todd R.B."/>
            <person name="Tsang A."/>
            <person name="Unkles S.E."/>
            <person name="van de Wiele N."/>
            <person name="van Rossen-Uffink D."/>
            <person name="Oliveira J.V."/>
            <person name="Vesth T.C."/>
            <person name="Visser J."/>
            <person name="Yu J.-H."/>
            <person name="Zhou M."/>
            <person name="Andersen M.R."/>
            <person name="Archer D.B."/>
            <person name="Baker S.E."/>
            <person name="Benoit I."/>
            <person name="Brakhage A.A."/>
            <person name="Braus G.H."/>
            <person name="Fischer R."/>
            <person name="Frisvad J.C."/>
            <person name="Goldman G.H."/>
            <person name="Houbraken J."/>
            <person name="Oakley B."/>
            <person name="Pocsi I."/>
            <person name="Scazzocchio C."/>
            <person name="Seiboth B."/>
            <person name="vanKuyk P.A."/>
            <person name="Wortman J."/>
            <person name="Dyer P.S."/>
            <person name="Grigoriev I.V."/>
        </authorList>
    </citation>
    <scope>NUCLEOTIDE SEQUENCE [LARGE SCALE GENOMIC DNA]</scope>
    <source>
        <strain evidence="2">CBS 506.65</strain>
    </source>
</reference>
<protein>
    <recommendedName>
        <fullName evidence="3">HNH nuclease domain-containing protein</fullName>
    </recommendedName>
</protein>
<dbReference type="STRING" id="1073090.A0A1L9SMZ5"/>
<dbReference type="OrthoDB" id="4498339at2759"/>
<name>A0A1L9SMZ5_9EURO</name>
<dbReference type="Proteomes" id="UP000184188">
    <property type="component" value="Unassembled WGS sequence"/>
</dbReference>
<dbReference type="AlphaFoldDB" id="A0A1L9SMZ5"/>
<dbReference type="GeneID" id="34611160"/>
<organism evidence="1 2">
    <name type="scientific">Penicilliopsis zonata CBS 506.65</name>
    <dbReference type="NCBI Taxonomy" id="1073090"/>
    <lineage>
        <taxon>Eukaryota</taxon>
        <taxon>Fungi</taxon>
        <taxon>Dikarya</taxon>
        <taxon>Ascomycota</taxon>
        <taxon>Pezizomycotina</taxon>
        <taxon>Eurotiomycetes</taxon>
        <taxon>Eurotiomycetidae</taxon>
        <taxon>Eurotiales</taxon>
        <taxon>Aspergillaceae</taxon>
        <taxon>Penicilliopsis</taxon>
    </lineage>
</organism>
<evidence type="ECO:0008006" key="3">
    <source>
        <dbReference type="Google" id="ProtNLM"/>
    </source>
</evidence>
<sequence length="152" mass="17554">MWCLDHNQVKTAHLVPKSLASDEVPYLFGVGEVALTDLRKCKEIAQQMGNNIVRLQDIDNRELIFRTDNRPARRFLYFRMRLDDKVNKNDFWLTIGRYLHRSTLVSLARCISGCNDAGMVLSVDSRDAITVSIRERENTETSGDDEMNNMEE</sequence>
<dbReference type="VEuPathDB" id="FungiDB:ASPZODRAFT_140775"/>
<gene>
    <name evidence="1" type="ORF">ASPZODRAFT_140775</name>
</gene>
<dbReference type="RefSeq" id="XP_022582993.1">
    <property type="nucleotide sequence ID" value="XM_022724695.1"/>
</dbReference>